<organism evidence="8">
    <name type="scientific">uncultured Desulfobacteraceae bacterium</name>
    <dbReference type="NCBI Taxonomy" id="218296"/>
    <lineage>
        <taxon>Bacteria</taxon>
        <taxon>Pseudomonadati</taxon>
        <taxon>Thermodesulfobacteriota</taxon>
        <taxon>Desulfobacteria</taxon>
        <taxon>Desulfobacterales</taxon>
        <taxon>Desulfobacteraceae</taxon>
        <taxon>environmental samples</taxon>
    </lineage>
</organism>
<evidence type="ECO:0000256" key="5">
    <source>
        <dbReference type="ARBA" id="ARBA00023004"/>
    </source>
</evidence>
<dbReference type="SFLD" id="SFLDG01091">
    <property type="entry name" value="uncharacterized_CHP01210-like"/>
    <property type="match status" value="1"/>
</dbReference>
<dbReference type="Pfam" id="PF04055">
    <property type="entry name" value="Radical_SAM"/>
    <property type="match status" value="1"/>
</dbReference>
<evidence type="ECO:0000256" key="3">
    <source>
        <dbReference type="ARBA" id="ARBA00022691"/>
    </source>
</evidence>
<dbReference type="SFLD" id="SFLDS00029">
    <property type="entry name" value="Radical_SAM"/>
    <property type="match status" value="1"/>
</dbReference>
<keyword evidence="4" id="KW-0479">Metal-binding</keyword>
<dbReference type="InterPro" id="IPR006638">
    <property type="entry name" value="Elp3/MiaA/NifB-like_rSAM"/>
</dbReference>
<dbReference type="Gene3D" id="3.80.30.20">
    <property type="entry name" value="tm_1862 like domain"/>
    <property type="match status" value="1"/>
</dbReference>
<dbReference type="AlphaFoldDB" id="A0A484HL91"/>
<reference evidence="8" key="1">
    <citation type="submission" date="2019-01" db="EMBL/GenBank/DDBJ databases">
        <authorList>
            <consortium name="Genoscope - CEA"/>
            <person name="William W."/>
        </authorList>
    </citation>
    <scope>NUCLEOTIDE SEQUENCE</scope>
    <source>
        <strain evidence="8">CR-1</strain>
    </source>
</reference>
<comment type="cofactor">
    <cofactor evidence="1">
        <name>[4Fe-4S] cluster</name>
        <dbReference type="ChEBI" id="CHEBI:49883"/>
    </cofactor>
</comment>
<keyword evidence="6" id="KW-0411">Iron-sulfur</keyword>
<name>A0A484HL91_9BACT</name>
<sequence length="312" mass="34760">MQKRYRDLNTYLKSVFGRRVQKIALDAGFTCPNRDGTLSRGGCVYCNSRGSGTGARAAGLSITEQILRGKKHLGKRYKADLFIAYFQSFTNTYAPVETLARLYGEALQISDVEGISIGTRPDCVSGPVIDLMADLARTRMVWVEYGLQSVHDKTLSRINRGHDFACFERAVAATKNRGIKICAHVILGLPGESRADMLQTARKIGEMGIDGVKLHLLYVIKGSKLDSMRRRGEYTCLSQGRYVEIVCDFLELLPPDMIIHRLTGEPHQQELAAPMWSLKKRETLAMIEDMMEKRDSFQGKAHSPSGPGLSPE</sequence>
<dbReference type="SFLD" id="SFLDG01086">
    <property type="entry name" value="elongater_protein-like"/>
    <property type="match status" value="1"/>
</dbReference>
<dbReference type="SMART" id="SM00729">
    <property type="entry name" value="Elp3"/>
    <property type="match status" value="1"/>
</dbReference>
<keyword evidence="5" id="KW-0408">Iron</keyword>
<dbReference type="NCBIfam" id="TIGR01212">
    <property type="entry name" value="TIGR01212 family radical SAM protein"/>
    <property type="match status" value="1"/>
</dbReference>
<feature type="domain" description="Radical SAM core" evidence="7">
    <location>
        <begin position="15"/>
        <end position="256"/>
    </location>
</feature>
<dbReference type="InterPro" id="IPR058240">
    <property type="entry name" value="rSAM_sf"/>
</dbReference>
<dbReference type="InterPro" id="IPR032432">
    <property type="entry name" value="Radical_SAM_C"/>
</dbReference>
<accession>A0A484HL91</accession>
<evidence type="ECO:0000256" key="4">
    <source>
        <dbReference type="ARBA" id="ARBA00022723"/>
    </source>
</evidence>
<evidence type="ECO:0000259" key="7">
    <source>
        <dbReference type="PROSITE" id="PS51918"/>
    </source>
</evidence>
<evidence type="ECO:0000256" key="1">
    <source>
        <dbReference type="ARBA" id="ARBA00001966"/>
    </source>
</evidence>
<dbReference type="GO" id="GO:0051539">
    <property type="term" value="F:4 iron, 4 sulfur cluster binding"/>
    <property type="evidence" value="ECO:0007669"/>
    <property type="project" value="UniProtKB-KW"/>
</dbReference>
<evidence type="ECO:0000256" key="2">
    <source>
        <dbReference type="ARBA" id="ARBA00022485"/>
    </source>
</evidence>
<dbReference type="PROSITE" id="PS51918">
    <property type="entry name" value="RADICAL_SAM"/>
    <property type="match status" value="1"/>
</dbReference>
<keyword evidence="2" id="KW-0004">4Fe-4S</keyword>
<keyword evidence="3" id="KW-0949">S-adenosyl-L-methionine</keyword>
<dbReference type="InterPro" id="IPR005911">
    <property type="entry name" value="YhcC-like"/>
</dbReference>
<proteinExistence type="predicted"/>
<dbReference type="PANTHER" id="PTHR11135:SF1">
    <property type="entry name" value="PROTEIN YHCC"/>
    <property type="match status" value="1"/>
</dbReference>
<dbReference type="Pfam" id="PF16199">
    <property type="entry name" value="Radical_SAM_C"/>
    <property type="match status" value="1"/>
</dbReference>
<dbReference type="InterPro" id="IPR039661">
    <property type="entry name" value="ELP3"/>
</dbReference>
<dbReference type="EMBL" id="CAACVI010000012">
    <property type="protein sequence ID" value="VEN73663.1"/>
    <property type="molecule type" value="Genomic_DNA"/>
</dbReference>
<evidence type="ECO:0000256" key="6">
    <source>
        <dbReference type="ARBA" id="ARBA00023014"/>
    </source>
</evidence>
<dbReference type="InterPro" id="IPR023404">
    <property type="entry name" value="rSAM_horseshoe"/>
</dbReference>
<dbReference type="SUPFAM" id="SSF102114">
    <property type="entry name" value="Radical SAM enzymes"/>
    <property type="match status" value="1"/>
</dbReference>
<protein>
    <recommendedName>
        <fullName evidence="7">Radical SAM core domain-containing protein</fullName>
    </recommendedName>
</protein>
<evidence type="ECO:0000313" key="8">
    <source>
        <dbReference type="EMBL" id="VEN73663.1"/>
    </source>
</evidence>
<dbReference type="GO" id="GO:0003824">
    <property type="term" value="F:catalytic activity"/>
    <property type="evidence" value="ECO:0007669"/>
    <property type="project" value="InterPro"/>
</dbReference>
<dbReference type="PANTHER" id="PTHR11135">
    <property type="entry name" value="HISTONE ACETYLTRANSFERASE-RELATED"/>
    <property type="match status" value="1"/>
</dbReference>
<dbReference type="InterPro" id="IPR007197">
    <property type="entry name" value="rSAM"/>
</dbReference>
<dbReference type="GO" id="GO:0046872">
    <property type="term" value="F:metal ion binding"/>
    <property type="evidence" value="ECO:0007669"/>
    <property type="project" value="UniProtKB-KW"/>
</dbReference>
<gene>
    <name evidence="8" type="ORF">EPICR_20130</name>
</gene>